<dbReference type="InterPro" id="IPR035965">
    <property type="entry name" value="PAS-like_dom_sf"/>
</dbReference>
<proteinExistence type="predicted"/>
<dbReference type="SUPFAM" id="SSF55785">
    <property type="entry name" value="PYP-like sensor domain (PAS domain)"/>
    <property type="match status" value="1"/>
</dbReference>
<evidence type="ECO:0000256" key="1">
    <source>
        <dbReference type="SAM" id="MobiDB-lite"/>
    </source>
</evidence>
<keyword evidence="3" id="KW-1185">Reference proteome</keyword>
<evidence type="ECO:0000313" key="3">
    <source>
        <dbReference type="Proteomes" id="UP000184295"/>
    </source>
</evidence>
<dbReference type="AlphaFoldDB" id="A0A1M4UEX9"/>
<dbReference type="Proteomes" id="UP000184295">
    <property type="component" value="Unassembled WGS sequence"/>
</dbReference>
<dbReference type="RefSeq" id="WP_072789312.1">
    <property type="nucleotide sequence ID" value="NZ_FQUL01000010.1"/>
</dbReference>
<sequence length="405" mass="45204">MEQLKVTDTQHIAVRVLRASSSYASKEESLKIVTNELRLLPMVLDVAIVQVQRDDLTVLRCSSLEFEDQIRQLGKDLSKERFDSLFNSSTRPDVEDGDDSASRQRSFRSRIVSTGRKTQLASFPVGEDLALPTFILLSSRAPLELLTAQLMKVEYLFELAQKVLLTQSHSALDSDISRTHQLEIQGFRRVFRHLEVPALLVDQEHHVLEANQAFYSLSESIPSEVLGSTIDDFLEVRPDLPGVDEASDIKALGIDKLSSISKDLAVLRTKRPIVVTFKMTPLKIDSKDQNSCVVTLQDFDQEYRTLLRSVEDAQLLRNAVAEAPLQIILARTSGEMLESEGRINEIESALSQKPFGAGNIKLLLKDWGMSSSQWDLAAGGVRQRFSLDVGSVRLRVWLSLTGGAP</sequence>
<organism evidence="2 3">
    <name type="scientific">Ferrithrix thermotolerans DSM 19514</name>
    <dbReference type="NCBI Taxonomy" id="1121881"/>
    <lineage>
        <taxon>Bacteria</taxon>
        <taxon>Bacillati</taxon>
        <taxon>Actinomycetota</taxon>
        <taxon>Acidimicrobiia</taxon>
        <taxon>Acidimicrobiales</taxon>
        <taxon>Acidimicrobiaceae</taxon>
        <taxon>Ferrithrix</taxon>
    </lineage>
</organism>
<dbReference type="Gene3D" id="3.30.450.20">
    <property type="entry name" value="PAS domain"/>
    <property type="match status" value="1"/>
</dbReference>
<feature type="region of interest" description="Disordered" evidence="1">
    <location>
        <begin position="88"/>
        <end position="107"/>
    </location>
</feature>
<name>A0A1M4UEX9_9ACTN</name>
<evidence type="ECO:0000313" key="2">
    <source>
        <dbReference type="EMBL" id="SHE55329.1"/>
    </source>
</evidence>
<dbReference type="EMBL" id="FQUL01000010">
    <property type="protein sequence ID" value="SHE55329.1"/>
    <property type="molecule type" value="Genomic_DNA"/>
</dbReference>
<protein>
    <submittedName>
        <fullName evidence="2">PAS domain-containing protein</fullName>
    </submittedName>
</protein>
<reference evidence="3" key="1">
    <citation type="submission" date="2016-11" db="EMBL/GenBank/DDBJ databases">
        <authorList>
            <person name="Varghese N."/>
            <person name="Submissions S."/>
        </authorList>
    </citation>
    <scope>NUCLEOTIDE SEQUENCE [LARGE SCALE GENOMIC DNA]</scope>
    <source>
        <strain evidence="3">DSM 19514</strain>
    </source>
</reference>
<accession>A0A1M4UEX9</accession>
<gene>
    <name evidence="2" type="ORF">SAMN02745225_00942</name>
</gene>